<sequence>MSPKKSSAVQPSSSRVTRSSARKTTAQSSTPAPLPQPSSASMSAPTGRNATGPRKRKREVVNLISDDDSGPESERDGTTMGNSQSRHKERRRQETPPGKPARKSSRKNKAKIVTARAASPDTILTCWFDELKGSNDEITMMESIPWLQTLGVSPDGIAFWVIAYWCEAKGEGSIKLKEFIEGMKALDIYSNDTLRRELPNLMQLVAPGSERFQKFYWFCYEFFKAPDAKYLPLDMACEIFNIILDETTYNTKWAPPGESKNPLKVKQPISWERFPHRHAFLEFLKSTPQPTRVITKDQYRQFLPFNEQVDLEFEEYTIETSVWPSLFDQFVAWRKEKLPKDENSMDQT</sequence>
<evidence type="ECO:0000256" key="1">
    <source>
        <dbReference type="RuleBase" id="RU410713"/>
    </source>
</evidence>
<feature type="domain" description="DCUN1" evidence="3">
    <location>
        <begin position="119"/>
        <end position="335"/>
    </location>
</feature>
<dbReference type="PANTHER" id="PTHR12281:SF31">
    <property type="entry name" value="DCN1-LIKE PROTEIN 3"/>
    <property type="match status" value="1"/>
</dbReference>
<dbReference type="GO" id="GO:0097602">
    <property type="term" value="F:cullin family protein binding"/>
    <property type="evidence" value="ECO:0007669"/>
    <property type="project" value="TreeGrafter"/>
</dbReference>
<dbReference type="PANTHER" id="PTHR12281">
    <property type="entry name" value="RP42 RELATED"/>
    <property type="match status" value="1"/>
</dbReference>
<dbReference type="Pfam" id="PF03556">
    <property type="entry name" value="Cullin_binding"/>
    <property type="match status" value="1"/>
</dbReference>
<evidence type="ECO:0000259" key="3">
    <source>
        <dbReference type="PROSITE" id="PS51229"/>
    </source>
</evidence>
<evidence type="ECO:0000256" key="2">
    <source>
        <dbReference type="SAM" id="MobiDB-lite"/>
    </source>
</evidence>
<evidence type="ECO:0000313" key="5">
    <source>
        <dbReference type="Proteomes" id="UP000276215"/>
    </source>
</evidence>
<feature type="region of interest" description="Disordered" evidence="2">
    <location>
        <begin position="1"/>
        <end position="114"/>
    </location>
</feature>
<feature type="compositionally biased region" description="Polar residues" evidence="2">
    <location>
        <begin position="1"/>
        <end position="49"/>
    </location>
</feature>
<dbReference type="GO" id="GO:0031624">
    <property type="term" value="F:ubiquitin conjugating enzyme binding"/>
    <property type="evidence" value="ECO:0007669"/>
    <property type="project" value="TreeGrafter"/>
</dbReference>
<dbReference type="GO" id="GO:0000151">
    <property type="term" value="C:ubiquitin ligase complex"/>
    <property type="evidence" value="ECO:0007669"/>
    <property type="project" value="TreeGrafter"/>
</dbReference>
<proteinExistence type="predicted"/>
<dbReference type="InterPro" id="IPR005176">
    <property type="entry name" value="PONY_dom"/>
</dbReference>
<dbReference type="Gene3D" id="1.10.238.10">
    <property type="entry name" value="EF-hand"/>
    <property type="match status" value="1"/>
</dbReference>
<dbReference type="AlphaFoldDB" id="A0A3N4IZN3"/>
<comment type="function">
    <text evidence="1">Neddylation of cullins play an essential role in the regulation of SCF-type complexes activity.</text>
</comment>
<dbReference type="InterPro" id="IPR014764">
    <property type="entry name" value="DCN-prot"/>
</dbReference>
<dbReference type="InterPro" id="IPR042460">
    <property type="entry name" value="DCN1-like_PONY"/>
</dbReference>
<evidence type="ECO:0000313" key="4">
    <source>
        <dbReference type="EMBL" id="RPA90248.1"/>
    </source>
</evidence>
<feature type="compositionally biased region" description="Basic residues" evidence="2">
    <location>
        <begin position="100"/>
        <end position="110"/>
    </location>
</feature>
<dbReference type="OrthoDB" id="27198at2759"/>
<dbReference type="EMBL" id="ML120533">
    <property type="protein sequence ID" value="RPA90248.1"/>
    <property type="molecule type" value="Genomic_DNA"/>
</dbReference>
<reference evidence="4 5" key="1">
    <citation type="journal article" date="2018" name="Nat. Ecol. Evol.">
        <title>Pezizomycetes genomes reveal the molecular basis of ectomycorrhizal truffle lifestyle.</title>
        <authorList>
            <person name="Murat C."/>
            <person name="Payen T."/>
            <person name="Noel B."/>
            <person name="Kuo A."/>
            <person name="Morin E."/>
            <person name="Chen J."/>
            <person name="Kohler A."/>
            <person name="Krizsan K."/>
            <person name="Balestrini R."/>
            <person name="Da Silva C."/>
            <person name="Montanini B."/>
            <person name="Hainaut M."/>
            <person name="Levati E."/>
            <person name="Barry K.W."/>
            <person name="Belfiori B."/>
            <person name="Cichocki N."/>
            <person name="Clum A."/>
            <person name="Dockter R.B."/>
            <person name="Fauchery L."/>
            <person name="Guy J."/>
            <person name="Iotti M."/>
            <person name="Le Tacon F."/>
            <person name="Lindquist E.A."/>
            <person name="Lipzen A."/>
            <person name="Malagnac F."/>
            <person name="Mello A."/>
            <person name="Molinier V."/>
            <person name="Miyauchi S."/>
            <person name="Poulain J."/>
            <person name="Riccioni C."/>
            <person name="Rubini A."/>
            <person name="Sitrit Y."/>
            <person name="Splivallo R."/>
            <person name="Traeger S."/>
            <person name="Wang M."/>
            <person name="Zifcakova L."/>
            <person name="Wipf D."/>
            <person name="Zambonelli A."/>
            <person name="Paolocci F."/>
            <person name="Nowrousian M."/>
            <person name="Ottonello S."/>
            <person name="Baldrian P."/>
            <person name="Spatafora J.W."/>
            <person name="Henrissat B."/>
            <person name="Nagy L.G."/>
            <person name="Aury J.M."/>
            <person name="Wincker P."/>
            <person name="Grigoriev I.V."/>
            <person name="Bonfante P."/>
            <person name="Martin F.M."/>
        </authorList>
    </citation>
    <scope>NUCLEOTIDE SEQUENCE [LARGE SCALE GENOMIC DNA]</scope>
    <source>
        <strain evidence="4 5">120613-1</strain>
    </source>
</reference>
<gene>
    <name evidence="4" type="ORF">L873DRAFT_473102</name>
</gene>
<protein>
    <recommendedName>
        <fullName evidence="1">Defective in cullin neddylation protein</fullName>
    </recommendedName>
</protein>
<keyword evidence="5" id="KW-1185">Reference proteome</keyword>
<dbReference type="GO" id="GO:0045116">
    <property type="term" value="P:protein neddylation"/>
    <property type="evidence" value="ECO:0007669"/>
    <property type="project" value="TreeGrafter"/>
</dbReference>
<dbReference type="PROSITE" id="PS51229">
    <property type="entry name" value="DCUN1"/>
    <property type="match status" value="1"/>
</dbReference>
<dbReference type="GO" id="GO:0032182">
    <property type="term" value="F:ubiquitin-like protein binding"/>
    <property type="evidence" value="ECO:0007669"/>
    <property type="project" value="TreeGrafter"/>
</dbReference>
<dbReference type="STRING" id="1336337.A0A3N4IZN3"/>
<organism evidence="4 5">
    <name type="scientific">Choiromyces venosus 120613-1</name>
    <dbReference type="NCBI Taxonomy" id="1336337"/>
    <lineage>
        <taxon>Eukaryota</taxon>
        <taxon>Fungi</taxon>
        <taxon>Dikarya</taxon>
        <taxon>Ascomycota</taxon>
        <taxon>Pezizomycotina</taxon>
        <taxon>Pezizomycetes</taxon>
        <taxon>Pezizales</taxon>
        <taxon>Tuberaceae</taxon>
        <taxon>Choiromyces</taxon>
    </lineage>
</organism>
<dbReference type="Proteomes" id="UP000276215">
    <property type="component" value="Unassembled WGS sequence"/>
</dbReference>
<name>A0A3N4IZN3_9PEZI</name>
<accession>A0A3N4IZN3</accession>
<dbReference type="Gene3D" id="1.10.238.200">
    <property type="entry name" value="Cullin, PONY binding domain"/>
    <property type="match status" value="1"/>
</dbReference>